<evidence type="ECO:0000313" key="3">
    <source>
        <dbReference type="Proteomes" id="UP000619512"/>
    </source>
</evidence>
<accession>A0AA88C6Y0</accession>
<dbReference type="EMBL" id="BMWW01000001">
    <property type="protein sequence ID" value="GGY78550.1"/>
    <property type="molecule type" value="Genomic_DNA"/>
</dbReference>
<feature type="region of interest" description="Disordered" evidence="1">
    <location>
        <begin position="50"/>
        <end position="71"/>
    </location>
</feature>
<feature type="compositionally biased region" description="Polar residues" evidence="1">
    <location>
        <begin position="52"/>
        <end position="71"/>
    </location>
</feature>
<reference evidence="2" key="2">
    <citation type="submission" date="2022-12" db="EMBL/GenBank/DDBJ databases">
        <authorList>
            <person name="Sun Q."/>
            <person name="Kim S."/>
        </authorList>
    </citation>
    <scope>NUCLEOTIDE SEQUENCE</scope>
    <source>
        <strain evidence="2">KCTC 12344</strain>
    </source>
</reference>
<reference evidence="2" key="1">
    <citation type="journal article" date="2014" name="Int. J. Syst. Evol. Microbiol.">
        <title>Complete genome sequence of Corynebacterium casei LMG S-19264T (=DSM 44701T), isolated from a smear-ripened cheese.</title>
        <authorList>
            <consortium name="US DOE Joint Genome Institute (JGI-PGF)"/>
            <person name="Walter F."/>
            <person name="Albersmeier A."/>
            <person name="Kalinowski J."/>
            <person name="Ruckert C."/>
        </authorList>
    </citation>
    <scope>NUCLEOTIDE SEQUENCE</scope>
    <source>
        <strain evidence="2">KCTC 12344</strain>
    </source>
</reference>
<gene>
    <name evidence="2" type="ORF">GCM10007388_09350</name>
</gene>
<proteinExistence type="predicted"/>
<protein>
    <submittedName>
        <fullName evidence="2">Uncharacterized protein</fullName>
    </submittedName>
</protein>
<comment type="caution">
    <text evidence="2">The sequence shown here is derived from an EMBL/GenBank/DDBJ whole genome shotgun (WGS) entry which is preliminary data.</text>
</comment>
<sequence>MRTKQTAKHLGNYADTDADKEEQKYGEVIFEVHGRITAVVERSVRRVLHRQAQPTLDPNQTLRPGSNDTSS</sequence>
<dbReference type="AlphaFoldDB" id="A0AA88C6Y0"/>
<evidence type="ECO:0000313" key="2">
    <source>
        <dbReference type="EMBL" id="GGY78550.1"/>
    </source>
</evidence>
<name>A0AA88C6Y0_9BURK</name>
<evidence type="ECO:0000256" key="1">
    <source>
        <dbReference type="SAM" id="MobiDB-lite"/>
    </source>
</evidence>
<organism evidence="2 3">
    <name type="scientific">Pseudoduganella plicata</name>
    <dbReference type="NCBI Taxonomy" id="321984"/>
    <lineage>
        <taxon>Bacteria</taxon>
        <taxon>Pseudomonadati</taxon>
        <taxon>Pseudomonadota</taxon>
        <taxon>Betaproteobacteria</taxon>
        <taxon>Burkholderiales</taxon>
        <taxon>Oxalobacteraceae</taxon>
        <taxon>Telluria group</taxon>
        <taxon>Pseudoduganella</taxon>
    </lineage>
</organism>
<feature type="region of interest" description="Disordered" evidence="1">
    <location>
        <begin position="1"/>
        <end position="21"/>
    </location>
</feature>
<dbReference type="Proteomes" id="UP000619512">
    <property type="component" value="Unassembled WGS sequence"/>
</dbReference>